<dbReference type="EMBL" id="CM024789">
    <property type="protein sequence ID" value="KAG8015215.1"/>
    <property type="molecule type" value="Genomic_DNA"/>
</dbReference>
<sequence>MKVASELQSKLDSILMSRSPEAHKQTGDESSPGYKLYHFAVQTEDMITQQGNVTTMLVVPAQAPSNLRLSPPAGILKTSTMELEPVPYATGDSIGSTFVFDHQQKSLQPLQEGSYFIYIDLNLTCTYKCGTGLLTVKVGDKLTCEVTLQNTTDSNPVSKKCWTVSQVSKEKLFAQMIVTEGVQNWKLELNSSRLGMFLVD</sequence>
<gene>
    <name evidence="1" type="ORF">GBF38_022552</name>
</gene>
<comment type="caution">
    <text evidence="1">The sequence shown here is derived from an EMBL/GenBank/DDBJ whole genome shotgun (WGS) entry which is preliminary data.</text>
</comment>
<keyword evidence="2" id="KW-1185">Reference proteome</keyword>
<name>A0ACB7FL77_NIBAL</name>
<evidence type="ECO:0000313" key="1">
    <source>
        <dbReference type="EMBL" id="KAG8015215.1"/>
    </source>
</evidence>
<proteinExistence type="predicted"/>
<accession>A0ACB7FL77</accession>
<protein>
    <submittedName>
        <fullName evidence="1">Uncharacterized protein</fullName>
    </submittedName>
</protein>
<organism evidence="1 2">
    <name type="scientific">Nibea albiflora</name>
    <name type="common">Yellow drum</name>
    <name type="synonym">Corvina albiflora</name>
    <dbReference type="NCBI Taxonomy" id="240163"/>
    <lineage>
        <taxon>Eukaryota</taxon>
        <taxon>Metazoa</taxon>
        <taxon>Chordata</taxon>
        <taxon>Craniata</taxon>
        <taxon>Vertebrata</taxon>
        <taxon>Euteleostomi</taxon>
        <taxon>Actinopterygii</taxon>
        <taxon>Neopterygii</taxon>
        <taxon>Teleostei</taxon>
        <taxon>Neoteleostei</taxon>
        <taxon>Acanthomorphata</taxon>
        <taxon>Eupercaria</taxon>
        <taxon>Sciaenidae</taxon>
        <taxon>Nibea</taxon>
    </lineage>
</organism>
<evidence type="ECO:0000313" key="2">
    <source>
        <dbReference type="Proteomes" id="UP000805704"/>
    </source>
</evidence>
<reference evidence="1" key="1">
    <citation type="submission" date="2020-04" db="EMBL/GenBank/DDBJ databases">
        <title>A chromosome-scale assembly and high-density genetic map of the yellow drum (Nibea albiflora) genome.</title>
        <authorList>
            <person name="Xu D."/>
            <person name="Zhang W."/>
            <person name="Chen R."/>
            <person name="Tan P."/>
            <person name="Wang L."/>
            <person name="Song H."/>
            <person name="Tian L."/>
            <person name="Zhu Q."/>
            <person name="Wang B."/>
        </authorList>
    </citation>
    <scope>NUCLEOTIDE SEQUENCE</scope>
    <source>
        <strain evidence="1">ZJHYS-2018</strain>
    </source>
</reference>
<dbReference type="Proteomes" id="UP000805704">
    <property type="component" value="Chromosome 1"/>
</dbReference>